<evidence type="ECO:0000313" key="1">
    <source>
        <dbReference type="EMBL" id="SET61778.1"/>
    </source>
</evidence>
<protein>
    <submittedName>
        <fullName evidence="1">Uncharacterized protein</fullName>
    </submittedName>
</protein>
<dbReference type="OrthoDB" id="7059377at2"/>
<accession>A0A1I0FTT2</accession>
<dbReference type="InterPro" id="IPR045390">
    <property type="entry name" value="ABC-3C_MC3"/>
</dbReference>
<dbReference type="STRING" id="426128.SAMN05660297_02945"/>
<reference evidence="1 2" key="1">
    <citation type="submission" date="2016-10" db="EMBL/GenBank/DDBJ databases">
        <authorList>
            <person name="de Groot N.N."/>
        </authorList>
    </citation>
    <scope>NUCLEOTIDE SEQUENCE [LARGE SCALE GENOMIC DNA]</scope>
    <source>
        <strain evidence="1 2">DSM 18979</strain>
    </source>
</reference>
<evidence type="ECO:0000313" key="2">
    <source>
        <dbReference type="Proteomes" id="UP000199568"/>
    </source>
</evidence>
<dbReference type="Pfam" id="PF20131">
    <property type="entry name" value="MC3"/>
    <property type="match status" value="1"/>
</dbReference>
<name>A0A1I0FTT2_9FIRM</name>
<dbReference type="EMBL" id="FOHU01000016">
    <property type="protein sequence ID" value="SET61778.1"/>
    <property type="molecule type" value="Genomic_DNA"/>
</dbReference>
<gene>
    <name evidence="1" type="ORF">SAMN05660297_02945</name>
</gene>
<dbReference type="AlphaFoldDB" id="A0A1I0FTT2"/>
<dbReference type="Proteomes" id="UP000199568">
    <property type="component" value="Unassembled WGS sequence"/>
</dbReference>
<organism evidence="1 2">
    <name type="scientific">Natronincola peptidivorans</name>
    <dbReference type="NCBI Taxonomy" id="426128"/>
    <lineage>
        <taxon>Bacteria</taxon>
        <taxon>Bacillati</taxon>
        <taxon>Bacillota</taxon>
        <taxon>Clostridia</taxon>
        <taxon>Peptostreptococcales</taxon>
        <taxon>Natronincolaceae</taxon>
        <taxon>Natronincola</taxon>
    </lineage>
</organism>
<sequence length="162" mass="18609">MREWNNRSKEVAYLLNPAFCGRIIYSTIKTYGDITHRAFSFPLIYLILPLVLHKSTRELINSRTQMLVWLQRYPEALIDFPKRAKELVLITNEAVELLLQSGLVQLTNNGELEIVHTIKALSKTKYTNDEVKDCINKSEHIAKWFAATGKAETIFISMGVKP</sequence>
<dbReference type="RefSeq" id="WP_090445754.1">
    <property type="nucleotide sequence ID" value="NZ_FOHU01000016.1"/>
</dbReference>
<proteinExistence type="predicted"/>
<keyword evidence="2" id="KW-1185">Reference proteome</keyword>